<feature type="compositionally biased region" description="Polar residues" evidence="1">
    <location>
        <begin position="1"/>
        <end position="16"/>
    </location>
</feature>
<accession>A0A3M2WAG2</accession>
<evidence type="ECO:0000256" key="1">
    <source>
        <dbReference type="SAM" id="MobiDB-lite"/>
    </source>
</evidence>
<evidence type="ECO:0000313" key="3">
    <source>
        <dbReference type="Proteomes" id="UP000277952"/>
    </source>
</evidence>
<comment type="caution">
    <text evidence="2">The sequence shown here is derived from an EMBL/GenBank/DDBJ whole genome shotgun (WGS) entry which is preliminary data.</text>
</comment>
<protein>
    <submittedName>
        <fullName evidence="2">Uncharacterized protein</fullName>
    </submittedName>
</protein>
<gene>
    <name evidence="2" type="ORF">ALQ94_05479</name>
</gene>
<sequence>MNPISSVNPLRATSWSPPDVDREVEPSRSEVSAEPAPLPRPDAPASSPRASSTQLARFSVSDKDSSTSTPKPRDFQGAWKNAHDDVVSDVARHLPLPDRLALSQSSVAIRKAMLSHNDIAVPQSVVKAWNRLQQESDTKALDELFKYLPSANTLDKTVLAMTFVKHLDYLQSEAAQVPQELDHVYGALSGIGAEDSGKAIQLIQGLFEYGIARLPQERHTAGLERITTALQEMAAKRDTLSTLQDASVLSTKLSELSDLTSIAITKFQVMPLAADDRERIGMGLLDTIRLTQVGRMRHDFAILDHTPNLKLSNTEAEGVLDTLTSSNNIQAKLDLVSGLVTHFDRLELDDAPKFVARLDVALRPLYPHGVHPDTINRLLEKV</sequence>
<reference evidence="2 3" key="1">
    <citation type="submission" date="2018-08" db="EMBL/GenBank/DDBJ databases">
        <title>Recombination of ecologically and evolutionarily significant loci maintains genetic cohesion in the Pseudomonas syringae species complex.</title>
        <authorList>
            <person name="Dillon M."/>
            <person name="Thakur S."/>
            <person name="Almeida R.N.D."/>
            <person name="Weir B.S."/>
            <person name="Guttman D.S."/>
        </authorList>
    </citation>
    <scope>NUCLEOTIDE SEQUENCE [LARGE SCALE GENOMIC DNA]</scope>
    <source>
        <strain evidence="2 3">19322</strain>
    </source>
</reference>
<proteinExistence type="predicted"/>
<feature type="compositionally biased region" description="Basic and acidic residues" evidence="1">
    <location>
        <begin position="19"/>
        <end position="28"/>
    </location>
</feature>
<dbReference type="AlphaFoldDB" id="A0A3M2WAG2"/>
<dbReference type="Proteomes" id="UP000277952">
    <property type="component" value="Unassembled WGS sequence"/>
</dbReference>
<evidence type="ECO:0000313" key="2">
    <source>
        <dbReference type="EMBL" id="RML48345.1"/>
    </source>
</evidence>
<feature type="region of interest" description="Disordered" evidence="1">
    <location>
        <begin position="1"/>
        <end position="78"/>
    </location>
</feature>
<feature type="compositionally biased region" description="Low complexity" evidence="1">
    <location>
        <begin position="43"/>
        <end position="52"/>
    </location>
</feature>
<name>A0A3M2WAG2_PSEA0</name>
<dbReference type="EMBL" id="RBNS01000303">
    <property type="protein sequence ID" value="RML48345.1"/>
    <property type="molecule type" value="Genomic_DNA"/>
</dbReference>
<organism evidence="2 3">
    <name type="scientific">Pseudomonas amygdali pv. morsprunorum</name>
    <dbReference type="NCBI Taxonomy" id="129138"/>
    <lineage>
        <taxon>Bacteria</taxon>
        <taxon>Pseudomonadati</taxon>
        <taxon>Pseudomonadota</taxon>
        <taxon>Gammaproteobacteria</taxon>
        <taxon>Pseudomonadales</taxon>
        <taxon>Pseudomonadaceae</taxon>
        <taxon>Pseudomonas</taxon>
        <taxon>Pseudomonas amygdali</taxon>
    </lineage>
</organism>